<sequence>MVLYDALDGIKRPEATIRLDIPLKPVLKELGHCEPSWRGIDTLIEAGQ</sequence>
<proteinExistence type="predicted"/>
<protein>
    <submittedName>
        <fullName evidence="1">Uncharacterized protein</fullName>
    </submittedName>
</protein>
<gene>
    <name evidence="1" type="ORF">S12H4_39049</name>
</gene>
<comment type="caution">
    <text evidence="1">The sequence shown here is derived from an EMBL/GenBank/DDBJ whole genome shotgun (WGS) entry which is preliminary data.</text>
</comment>
<evidence type="ECO:0000313" key="1">
    <source>
        <dbReference type="EMBL" id="GAI97129.1"/>
    </source>
</evidence>
<reference evidence="1" key="1">
    <citation type="journal article" date="2014" name="Front. Microbiol.">
        <title>High frequency of phylogenetically diverse reductive dehalogenase-homologous genes in deep subseafloor sedimentary metagenomes.</title>
        <authorList>
            <person name="Kawai M."/>
            <person name="Futagami T."/>
            <person name="Toyoda A."/>
            <person name="Takaki Y."/>
            <person name="Nishi S."/>
            <person name="Hori S."/>
            <person name="Arai W."/>
            <person name="Tsubouchi T."/>
            <person name="Morono Y."/>
            <person name="Uchiyama I."/>
            <person name="Ito T."/>
            <person name="Fujiyama A."/>
            <person name="Inagaki F."/>
            <person name="Takami H."/>
        </authorList>
    </citation>
    <scope>NUCLEOTIDE SEQUENCE</scope>
    <source>
        <strain evidence="1">Expedition CK06-06</strain>
    </source>
</reference>
<dbReference type="EMBL" id="BARW01023565">
    <property type="protein sequence ID" value="GAI97129.1"/>
    <property type="molecule type" value="Genomic_DNA"/>
</dbReference>
<organism evidence="1">
    <name type="scientific">marine sediment metagenome</name>
    <dbReference type="NCBI Taxonomy" id="412755"/>
    <lineage>
        <taxon>unclassified sequences</taxon>
        <taxon>metagenomes</taxon>
        <taxon>ecological metagenomes</taxon>
    </lineage>
</organism>
<name>X1UXP3_9ZZZZ</name>
<dbReference type="AlphaFoldDB" id="X1UXP3"/>
<accession>X1UXP3</accession>